<name>A0A2H3K132_WOLCO</name>
<organism evidence="2 3">
    <name type="scientific">Wolfiporia cocos (strain MD-104)</name>
    <name type="common">Brown rot fungus</name>
    <dbReference type="NCBI Taxonomy" id="742152"/>
    <lineage>
        <taxon>Eukaryota</taxon>
        <taxon>Fungi</taxon>
        <taxon>Dikarya</taxon>
        <taxon>Basidiomycota</taxon>
        <taxon>Agaricomycotina</taxon>
        <taxon>Agaricomycetes</taxon>
        <taxon>Polyporales</taxon>
        <taxon>Phaeolaceae</taxon>
        <taxon>Wolfiporia</taxon>
    </lineage>
</organism>
<evidence type="ECO:0000313" key="3">
    <source>
        <dbReference type="Proteomes" id="UP000218811"/>
    </source>
</evidence>
<keyword evidence="3" id="KW-1185">Reference proteome</keyword>
<dbReference type="Proteomes" id="UP000218811">
    <property type="component" value="Unassembled WGS sequence"/>
</dbReference>
<dbReference type="EMBL" id="KB468146">
    <property type="protein sequence ID" value="PCH43818.1"/>
    <property type="molecule type" value="Genomic_DNA"/>
</dbReference>
<gene>
    <name evidence="2" type="ORF">WOLCODRAFT_153875</name>
</gene>
<sequence>MRHNAWGLLCLDVRLPVSVTVRPQGGRTRRPDGDADAGDAFDWRSPIRARNPGGRHARRAELVSASRSARSDADGPR</sequence>
<reference evidence="2 3" key="1">
    <citation type="journal article" date="2012" name="Science">
        <title>The Paleozoic origin of enzymatic lignin decomposition reconstructed from 31 fungal genomes.</title>
        <authorList>
            <person name="Floudas D."/>
            <person name="Binder M."/>
            <person name="Riley R."/>
            <person name="Barry K."/>
            <person name="Blanchette R.A."/>
            <person name="Henrissat B."/>
            <person name="Martinez A.T."/>
            <person name="Otillar R."/>
            <person name="Spatafora J.W."/>
            <person name="Yadav J.S."/>
            <person name="Aerts A."/>
            <person name="Benoit I."/>
            <person name="Boyd A."/>
            <person name="Carlson A."/>
            <person name="Copeland A."/>
            <person name="Coutinho P.M."/>
            <person name="de Vries R.P."/>
            <person name="Ferreira P."/>
            <person name="Findley K."/>
            <person name="Foster B."/>
            <person name="Gaskell J."/>
            <person name="Glotzer D."/>
            <person name="Gorecki P."/>
            <person name="Heitman J."/>
            <person name="Hesse C."/>
            <person name="Hori C."/>
            <person name="Igarashi K."/>
            <person name="Jurgens J.A."/>
            <person name="Kallen N."/>
            <person name="Kersten P."/>
            <person name="Kohler A."/>
            <person name="Kuees U."/>
            <person name="Kumar T.K.A."/>
            <person name="Kuo A."/>
            <person name="LaButti K."/>
            <person name="Larrondo L.F."/>
            <person name="Lindquist E."/>
            <person name="Ling A."/>
            <person name="Lombard V."/>
            <person name="Lucas S."/>
            <person name="Lundell T."/>
            <person name="Martin R."/>
            <person name="McLaughlin D.J."/>
            <person name="Morgenstern I."/>
            <person name="Morin E."/>
            <person name="Murat C."/>
            <person name="Nagy L.G."/>
            <person name="Nolan M."/>
            <person name="Ohm R.A."/>
            <person name="Patyshakuliyeva A."/>
            <person name="Rokas A."/>
            <person name="Ruiz-Duenas F.J."/>
            <person name="Sabat G."/>
            <person name="Salamov A."/>
            <person name="Samejima M."/>
            <person name="Schmutz J."/>
            <person name="Slot J.C."/>
            <person name="St John F."/>
            <person name="Stenlid J."/>
            <person name="Sun H."/>
            <person name="Sun S."/>
            <person name="Syed K."/>
            <person name="Tsang A."/>
            <person name="Wiebenga A."/>
            <person name="Young D."/>
            <person name="Pisabarro A."/>
            <person name="Eastwood D.C."/>
            <person name="Martin F."/>
            <person name="Cullen D."/>
            <person name="Grigoriev I.V."/>
            <person name="Hibbett D.S."/>
        </authorList>
    </citation>
    <scope>NUCLEOTIDE SEQUENCE [LARGE SCALE GENOMIC DNA]</scope>
    <source>
        <strain evidence="2 3">MD-104</strain>
    </source>
</reference>
<evidence type="ECO:0000313" key="2">
    <source>
        <dbReference type="EMBL" id="PCH43818.1"/>
    </source>
</evidence>
<proteinExistence type="predicted"/>
<protein>
    <submittedName>
        <fullName evidence="2">Uncharacterized protein</fullName>
    </submittedName>
</protein>
<feature type="region of interest" description="Disordered" evidence="1">
    <location>
        <begin position="22"/>
        <end position="77"/>
    </location>
</feature>
<accession>A0A2H3K132</accession>
<dbReference type="AlphaFoldDB" id="A0A2H3K132"/>
<evidence type="ECO:0000256" key="1">
    <source>
        <dbReference type="SAM" id="MobiDB-lite"/>
    </source>
</evidence>